<dbReference type="RefSeq" id="WP_073422205.1">
    <property type="nucleotide sequence ID" value="NZ_FQVX01000004.1"/>
</dbReference>
<gene>
    <name evidence="12" type="ORF">SAMN05444351_4095</name>
</gene>
<dbReference type="InterPro" id="IPR005481">
    <property type="entry name" value="BC-like_N"/>
</dbReference>
<dbReference type="GO" id="GO:0004075">
    <property type="term" value="F:biotin carboxylase activity"/>
    <property type="evidence" value="ECO:0007669"/>
    <property type="project" value="UniProtKB-EC"/>
</dbReference>
<comment type="catalytic activity">
    <reaction evidence="7">
        <text>N(6)-biotinyl-L-lysyl-[protein] + hydrogencarbonate + ATP = N(6)-carboxybiotinyl-L-lysyl-[protein] + ADP + phosphate + H(+)</text>
        <dbReference type="Rhea" id="RHEA:13501"/>
        <dbReference type="Rhea" id="RHEA-COMP:10505"/>
        <dbReference type="Rhea" id="RHEA-COMP:10506"/>
        <dbReference type="ChEBI" id="CHEBI:15378"/>
        <dbReference type="ChEBI" id="CHEBI:17544"/>
        <dbReference type="ChEBI" id="CHEBI:30616"/>
        <dbReference type="ChEBI" id="CHEBI:43474"/>
        <dbReference type="ChEBI" id="CHEBI:83144"/>
        <dbReference type="ChEBI" id="CHEBI:83145"/>
        <dbReference type="ChEBI" id="CHEBI:456216"/>
        <dbReference type="EC" id="6.3.4.14"/>
    </reaction>
</comment>
<dbReference type="FunFam" id="3.40.50.20:FF:000010">
    <property type="entry name" value="Propionyl-CoA carboxylase subunit alpha"/>
    <property type="match status" value="1"/>
</dbReference>
<evidence type="ECO:0000256" key="5">
    <source>
        <dbReference type="ARBA" id="ARBA00022840"/>
    </source>
</evidence>
<dbReference type="Gene3D" id="1.10.1200.10">
    <property type="entry name" value="ACP-like"/>
    <property type="match status" value="1"/>
</dbReference>
<name>A0A1M5QD40_9ACTN</name>
<dbReference type="InterPro" id="IPR036736">
    <property type="entry name" value="ACP-like_sf"/>
</dbReference>
<dbReference type="PANTHER" id="PTHR48095">
    <property type="entry name" value="PYRUVATE CARBOXYLASE SUBUNIT A"/>
    <property type="match status" value="1"/>
</dbReference>
<organism evidence="12 13">
    <name type="scientific">Geodermatophilus nigrescens</name>
    <dbReference type="NCBI Taxonomy" id="1070870"/>
    <lineage>
        <taxon>Bacteria</taxon>
        <taxon>Bacillati</taxon>
        <taxon>Actinomycetota</taxon>
        <taxon>Actinomycetes</taxon>
        <taxon>Geodermatophilales</taxon>
        <taxon>Geodermatophilaceae</taxon>
        <taxon>Geodermatophilus</taxon>
    </lineage>
</organism>
<dbReference type="SUPFAM" id="SSF52440">
    <property type="entry name" value="PreATP-grasp domain"/>
    <property type="match status" value="1"/>
</dbReference>
<dbReference type="Pfam" id="PF02785">
    <property type="entry name" value="Biotin_carb_C"/>
    <property type="match status" value="1"/>
</dbReference>
<dbReference type="Proteomes" id="UP000184471">
    <property type="component" value="Unassembled WGS sequence"/>
</dbReference>
<evidence type="ECO:0000256" key="6">
    <source>
        <dbReference type="ARBA" id="ARBA00023267"/>
    </source>
</evidence>
<dbReference type="PROSITE" id="PS00866">
    <property type="entry name" value="CPSASE_1"/>
    <property type="match status" value="1"/>
</dbReference>
<evidence type="ECO:0000256" key="1">
    <source>
        <dbReference type="ARBA" id="ARBA00003761"/>
    </source>
</evidence>
<evidence type="ECO:0000313" key="13">
    <source>
        <dbReference type="Proteomes" id="UP000184471"/>
    </source>
</evidence>
<feature type="domain" description="Biotin carboxylation" evidence="11">
    <location>
        <begin position="1"/>
        <end position="448"/>
    </location>
</feature>
<evidence type="ECO:0000259" key="11">
    <source>
        <dbReference type="PROSITE" id="PS50979"/>
    </source>
</evidence>
<dbReference type="SMART" id="SM00878">
    <property type="entry name" value="Biotin_carb_C"/>
    <property type="match status" value="1"/>
</dbReference>
<dbReference type="STRING" id="1070870.SAMN05444351_4095"/>
<dbReference type="GO" id="GO:0005524">
    <property type="term" value="F:ATP binding"/>
    <property type="evidence" value="ECO:0007669"/>
    <property type="project" value="UniProtKB-UniRule"/>
</dbReference>
<dbReference type="AlphaFoldDB" id="A0A1M5QD40"/>
<dbReference type="SUPFAM" id="SSF56059">
    <property type="entry name" value="Glutathione synthetase ATP-binding domain-like"/>
    <property type="match status" value="1"/>
</dbReference>
<dbReference type="Pfam" id="PF00289">
    <property type="entry name" value="Biotin_carb_N"/>
    <property type="match status" value="1"/>
</dbReference>
<sequence>MIGRLLIANRGEIAVRVARACRELGIEVVAVHSTADRRSAVVEMADEAVHIGPPAPRASYLHVPNVVEAALRSGADAVHPGYGFLSEDPDFAEICETEGLTFVGPPPEVMQQVGNKATARRLMAAAGLPLLPGVVDPVRTAEEGQAVADEIGYPVIIKAAAGGGGRGMTVVRDPADFAEAFATTRTVARAVFRDPTVYVERYLSGARHVEVQVLCDQHGAGVYLGERDCSLQRRHQKLLEEGPAGHLTPEQRAALGEMAVRGALSVGYTGAGTVEFLVDDAGRAYFMEMNARIQVEHPVTELLTGVDLVREQLLVAGGEPLRLRQEDVVVRGAAVECRINAEDPARGFAPAPGRLDVLRVPDGPWTRFDTGYRQGDEVSPHYDSLLGKLVVWAPDREQALRRMDRALAELRVEGPGVHTTTALHRALLRDPDVRADRHDVQFLDRRLPDLLVRAAAIAACPEPSLPALRGPLHLVPDGEPAVPADPHPRPEEDTVMPFSQSDLMQLLTEKAGLPQEAHSTDPDARFADVGLDSLAFLSMQTELHDRFGTTMPDDDPEAYTFGEIVETVRAAASQPA</sequence>
<dbReference type="InterPro" id="IPR011054">
    <property type="entry name" value="Rudment_hybrid_motif"/>
</dbReference>
<protein>
    <recommendedName>
        <fullName evidence="2">biotin carboxylase</fullName>
        <ecNumber evidence="2">6.3.4.14</ecNumber>
    </recommendedName>
</protein>
<evidence type="ECO:0000256" key="4">
    <source>
        <dbReference type="ARBA" id="ARBA00022741"/>
    </source>
</evidence>
<keyword evidence="3" id="KW-0436">Ligase</keyword>
<dbReference type="InterPro" id="IPR016185">
    <property type="entry name" value="PreATP-grasp_dom_sf"/>
</dbReference>
<dbReference type="PROSITE" id="PS00867">
    <property type="entry name" value="CPSASE_2"/>
    <property type="match status" value="1"/>
</dbReference>
<dbReference type="Gene3D" id="3.30.470.20">
    <property type="entry name" value="ATP-grasp fold, B domain"/>
    <property type="match status" value="1"/>
</dbReference>
<dbReference type="PROSITE" id="PS50979">
    <property type="entry name" value="BC"/>
    <property type="match status" value="1"/>
</dbReference>
<keyword evidence="6" id="KW-0092">Biotin</keyword>
<dbReference type="EMBL" id="FQVX01000004">
    <property type="protein sequence ID" value="SHH11952.1"/>
    <property type="molecule type" value="Genomic_DNA"/>
</dbReference>
<evidence type="ECO:0000313" key="12">
    <source>
        <dbReference type="EMBL" id="SHH11952.1"/>
    </source>
</evidence>
<feature type="domain" description="ATP-grasp" evidence="10">
    <location>
        <begin position="120"/>
        <end position="317"/>
    </location>
</feature>
<proteinExistence type="predicted"/>
<dbReference type="InterPro" id="IPR009081">
    <property type="entry name" value="PP-bd_ACP"/>
</dbReference>
<dbReference type="OrthoDB" id="9760256at2"/>
<evidence type="ECO:0000259" key="10">
    <source>
        <dbReference type="PROSITE" id="PS50975"/>
    </source>
</evidence>
<dbReference type="PROSITE" id="PS50975">
    <property type="entry name" value="ATP_GRASP"/>
    <property type="match status" value="1"/>
</dbReference>
<dbReference type="NCBIfam" id="NF006367">
    <property type="entry name" value="PRK08591.1"/>
    <property type="match status" value="1"/>
</dbReference>
<evidence type="ECO:0000256" key="2">
    <source>
        <dbReference type="ARBA" id="ARBA00013263"/>
    </source>
</evidence>
<dbReference type="InterPro" id="IPR011761">
    <property type="entry name" value="ATP-grasp"/>
</dbReference>
<dbReference type="Pfam" id="PF00550">
    <property type="entry name" value="PP-binding"/>
    <property type="match status" value="1"/>
</dbReference>
<accession>A0A1M5QD40</accession>
<dbReference type="PANTHER" id="PTHR48095:SF2">
    <property type="entry name" value="BIOTIN CARBOXYLASE, CHLOROPLASTIC"/>
    <property type="match status" value="1"/>
</dbReference>
<evidence type="ECO:0000259" key="9">
    <source>
        <dbReference type="PROSITE" id="PS50075"/>
    </source>
</evidence>
<dbReference type="InterPro" id="IPR051602">
    <property type="entry name" value="ACC_Biotin_Carboxylase"/>
</dbReference>
<dbReference type="InterPro" id="IPR005479">
    <property type="entry name" value="CPAse_ATP-bd"/>
</dbReference>
<dbReference type="SUPFAM" id="SSF51246">
    <property type="entry name" value="Rudiment single hybrid motif"/>
    <property type="match status" value="1"/>
</dbReference>
<evidence type="ECO:0000256" key="8">
    <source>
        <dbReference type="PROSITE-ProRule" id="PRU00409"/>
    </source>
</evidence>
<evidence type="ECO:0000256" key="3">
    <source>
        <dbReference type="ARBA" id="ARBA00022598"/>
    </source>
</evidence>
<dbReference type="PROSITE" id="PS50075">
    <property type="entry name" value="CARRIER"/>
    <property type="match status" value="1"/>
</dbReference>
<dbReference type="InterPro" id="IPR011764">
    <property type="entry name" value="Biotin_carboxylation_dom"/>
</dbReference>
<keyword evidence="4 8" id="KW-0547">Nucleotide-binding</keyword>
<dbReference type="EC" id="6.3.4.14" evidence="2"/>
<keyword evidence="5 8" id="KW-0067">ATP-binding</keyword>
<feature type="domain" description="Carrier" evidence="9">
    <location>
        <begin position="497"/>
        <end position="575"/>
    </location>
</feature>
<keyword evidence="13" id="KW-1185">Reference proteome</keyword>
<comment type="function">
    <text evidence="1">This protein is a component of the acetyl coenzyme A carboxylase complex; first, biotin carboxylase catalyzes the carboxylation of the carrier protein and then the transcarboxylase transfers the carboxyl group to form malonyl-CoA.</text>
</comment>
<reference evidence="12 13" key="1">
    <citation type="submission" date="2016-11" db="EMBL/GenBank/DDBJ databases">
        <authorList>
            <person name="Jaros S."/>
            <person name="Januszkiewicz K."/>
            <person name="Wedrychowicz H."/>
        </authorList>
    </citation>
    <scope>NUCLEOTIDE SEQUENCE [LARGE SCALE GENOMIC DNA]</scope>
    <source>
        <strain evidence="12 13">DSM 45408</strain>
    </source>
</reference>
<dbReference type="Pfam" id="PF02786">
    <property type="entry name" value="CPSase_L_D2"/>
    <property type="match status" value="1"/>
</dbReference>
<dbReference type="FunFam" id="3.30.1490.20:FF:000003">
    <property type="entry name" value="acetyl-CoA carboxylase isoform X1"/>
    <property type="match status" value="1"/>
</dbReference>
<evidence type="ECO:0000256" key="7">
    <source>
        <dbReference type="ARBA" id="ARBA00048600"/>
    </source>
</evidence>
<dbReference type="GO" id="GO:0046872">
    <property type="term" value="F:metal ion binding"/>
    <property type="evidence" value="ECO:0007669"/>
    <property type="project" value="InterPro"/>
</dbReference>
<dbReference type="SUPFAM" id="SSF47336">
    <property type="entry name" value="ACP-like"/>
    <property type="match status" value="1"/>
</dbReference>
<dbReference type="InterPro" id="IPR005482">
    <property type="entry name" value="Biotin_COase_C"/>
</dbReference>